<dbReference type="InterPro" id="IPR057687">
    <property type="entry name" value="DUF7927"/>
</dbReference>
<name>Q8FMP5_COREF</name>
<evidence type="ECO:0000256" key="1">
    <source>
        <dbReference type="SAM" id="Phobius"/>
    </source>
</evidence>
<keyword evidence="1" id="KW-0812">Transmembrane</keyword>
<feature type="transmembrane region" description="Helical" evidence="1">
    <location>
        <begin position="37"/>
        <end position="57"/>
    </location>
</feature>
<dbReference type="eggNOG" id="COG1361">
    <property type="taxonomic scope" value="Bacteria"/>
</dbReference>
<evidence type="ECO:0008006" key="6">
    <source>
        <dbReference type="Google" id="ProtNLM"/>
    </source>
</evidence>
<keyword evidence="1" id="KW-1133">Transmembrane helix</keyword>
<organism evidence="4 5">
    <name type="scientific">Corynebacterium efficiens (strain DSM 44549 / YS-314 / AJ 12310 / JCM 11189 / NBRC 100395)</name>
    <dbReference type="NCBI Taxonomy" id="196164"/>
    <lineage>
        <taxon>Bacteria</taxon>
        <taxon>Bacillati</taxon>
        <taxon>Actinomycetota</taxon>
        <taxon>Actinomycetes</taxon>
        <taxon>Mycobacteriales</taxon>
        <taxon>Corynebacteriaceae</taxon>
        <taxon>Corynebacterium</taxon>
    </lineage>
</organism>
<keyword evidence="5" id="KW-1185">Reference proteome</keyword>
<evidence type="ECO:0000313" key="4">
    <source>
        <dbReference type="EMBL" id="BAC19268.1"/>
    </source>
</evidence>
<feature type="transmembrane region" description="Helical" evidence="1">
    <location>
        <begin position="1584"/>
        <end position="1606"/>
    </location>
</feature>
<feature type="domain" description="SpaA-like prealbumin fold" evidence="2">
    <location>
        <begin position="826"/>
        <end position="953"/>
    </location>
</feature>
<dbReference type="HOGENOM" id="CLU_243901_0_0_11"/>
<dbReference type="STRING" id="196164.gene:10742903"/>
<evidence type="ECO:0000259" key="3">
    <source>
        <dbReference type="Pfam" id="PF25549"/>
    </source>
</evidence>
<proteinExistence type="predicted"/>
<dbReference type="Pfam" id="PF20674">
    <property type="entry name" value="SpaA_3"/>
    <property type="match status" value="1"/>
</dbReference>
<evidence type="ECO:0000313" key="5">
    <source>
        <dbReference type="Proteomes" id="UP000001409"/>
    </source>
</evidence>
<dbReference type="Proteomes" id="UP000001409">
    <property type="component" value="Chromosome"/>
</dbReference>
<dbReference type="KEGG" id="cef:CE2458"/>
<feature type="domain" description="DUF7927" evidence="3">
    <location>
        <begin position="959"/>
        <end position="1114"/>
    </location>
</feature>
<reference evidence="4 5" key="1">
    <citation type="journal article" date="2003" name="Genome Res.">
        <title>Comparative complete genome sequence analysis of the amino acid replacements responsible for the thermostability of Corynebacterium efficiens.</title>
        <authorList>
            <person name="Nishio Y."/>
            <person name="Nakamura Y."/>
            <person name="Kawarabayasi Y."/>
            <person name="Usuda Y."/>
            <person name="Kimura E."/>
            <person name="Sugimoto S."/>
            <person name="Matsui K."/>
            <person name="Yamagishi A."/>
            <person name="Kikuchi H."/>
            <person name="Ikeo K."/>
            <person name="Gojobori T."/>
        </authorList>
    </citation>
    <scope>NUCLEOTIDE SEQUENCE [LARGE SCALE GENOMIC DNA]</scope>
    <source>
        <strain evidence="5">DSM 44549 / YS-314 / AJ 12310 / JCM 11189 / NBRC 100395</strain>
    </source>
</reference>
<sequence length="1610" mass="172388">MFYPNLKCYRSEIEGLSNFDNSEELGMTRQSPGLRRLIRAFSVMVSAMLMLIMTAFATGAVPSVVSDQAAVATVDNLQDLPADSGTALNLDNSPLDEEGVVPVEEMPMDENDAGELADHMIGSPEVDAGLEMPGMNSLMTTLDAGMGILSEPTFTEPHLKWEVKQNGVHVGGATVDVRGPRSSFLIFVYWEFTTSVKDCVSDSNGCEDTLDKDPRPGYFAITHLSTSSNSAVNRGSVYAIQPNPTGLPAGKDWASPITWTQIPANGNSVSNSTWPQNAPGYQFPDLAVRDLPSVTWRVTHGGVQTGGAVVTLEGPLNRQNVAANSVQVQDCVAAPCAPTSMDQDPAPGAFKVSTMRWGSVDGFKTQPVSSSERYRIKPSDSPVGYAWEAPNSTLEIPGSWTSQEVYDFGAFTLKQANVLSWTVSDAANAPVGGATVRVNGHNTQYFVTDCTVAPCHPESMDQDPAPGSFQVDTLRGLDSEGLIQTTQEVTTTATYSLLPVGSISGYSWRTSTTQSIRQNQPGPNLKVDTRITRSGVCESSNTYFSLARPLDTQTRILQNSYSEDERALNASATNVSSTYTMLGQQASNALGVTPTGIFYFTGQLRTIPTSDADIAKARNTSIYRYDPSSGHPYPVFNMDLLSPTTGTVVGGDATIYQGREEFYFAYLSDKPANSPLQGEGVRFHLYRYSHGNGERTGEVTHVDVPRPSNLTQFNGDFAFDAQNNIQFIVSQSGVQASGSVQVKDFQAMPSAHTLPEVPTITGNSNATRLNYGSINGVAYTASGRGIIQIGSEHRIVEMPSLNSRTSRPVSMTGSAVDLASCATPATITVQKELVGDRYDADDQFTLTASSKEGAAAAQEFSSATTSGNQSGIQREQIGPFAASLAGTFTATESFVNADSSHYQTSWKCYALDGSGNLGVAFASGEGTSLSLGLTGAYAEIKPGADILCRFTNVTLRDRLQVGKIADPPSRTQLNPGARVSYTLDFDNSTGTSGAAVDHVDHLSDALDDADFVNAAGEIVDKPAFTVEGGLEVTWNATDKQISISGSVAPRATARVSYTLQTKPNEEDAATRSDDLTSTNGYLLRNYLTIAGATELPEQCVPGGDSSMVCTEHPISAWSVFKDSRPASGARLHKGGNAHYRVVAQKETPGTVINDLVFTDDLTNVFRTAGFDPEAVVPGGALPRGIYFFDEFGHSLELVENGTVVADILGDGSTTLPAVTAEQVGVPEKTGDKWILETLPVAVPRNAVRAELWFAVRAGEPMTLPGSWPTNASGITMTPKMGDKFTNYVTASASIQPTTCQAGTAPSELPMSCQVTHQLQDNYFTIRKDAMGPGVDQVNLVPDSDPAMVNDAAYGADKTGMWNMIGHEFEIRDNVDGSPSDYQSSKLCRTEYNPSIGWMGEFTVPGPDAVFDIGEDSATLAAIVEWNNQNPEQELPLCGLLYEQGNIDDLRDPSNPGGQTGRWRSENLPAGDYWLVETKAPTHQISEDGRKKRPVPGIQLLPEPIPFRVWQDAAGDVAGTPPSNYGLGQLDVSRTGTFSNSDWQGRCQPGADAGQRPTACVNPTGYLLLVKDVTTITLPFSGGQLLTSFTAVGAMLMALAGLGIFWWRRRE</sequence>
<protein>
    <recommendedName>
        <fullName evidence="6">Prealbumin-like fold domain-containing protein</fullName>
    </recommendedName>
</protein>
<accession>Q8FMP5</accession>
<keyword evidence="1" id="KW-0472">Membrane</keyword>
<evidence type="ECO:0000259" key="2">
    <source>
        <dbReference type="Pfam" id="PF20674"/>
    </source>
</evidence>
<dbReference type="Pfam" id="PF25549">
    <property type="entry name" value="DUF7927"/>
    <property type="match status" value="1"/>
</dbReference>
<dbReference type="EMBL" id="BA000035">
    <property type="protein sequence ID" value="BAC19268.1"/>
    <property type="molecule type" value="Genomic_DNA"/>
</dbReference>
<dbReference type="InterPro" id="IPR048834">
    <property type="entry name" value="SpaA_pre-album"/>
</dbReference>